<reference evidence="4" key="1">
    <citation type="submission" date="2016-08" db="EMBL/GenBank/DDBJ databases">
        <authorList>
            <person name="Varghese N."/>
            <person name="Submissions Spin"/>
        </authorList>
    </citation>
    <scope>NUCLEOTIDE SEQUENCE [LARGE SCALE GENOMIC DNA]</scope>
    <source>
        <strain evidence="4">CCBAU 57015</strain>
    </source>
</reference>
<dbReference type="STRING" id="52131.GA0061100_11928"/>
<proteinExistence type="predicted"/>
<accession>A0A1C3WH49</accession>
<dbReference type="Proteomes" id="UP000186228">
    <property type="component" value="Unassembled WGS sequence"/>
</dbReference>
<evidence type="ECO:0000256" key="1">
    <source>
        <dbReference type="SAM" id="MobiDB-lite"/>
    </source>
</evidence>
<evidence type="ECO:0000259" key="2">
    <source>
        <dbReference type="PROSITE" id="PS50835"/>
    </source>
</evidence>
<dbReference type="Pfam" id="PF07238">
    <property type="entry name" value="PilZ"/>
    <property type="match status" value="1"/>
</dbReference>
<feature type="region of interest" description="Disordered" evidence="1">
    <location>
        <begin position="1"/>
        <end position="21"/>
    </location>
</feature>
<sequence length="209" mass="23663">MHSFQPAHATRPNQMTGNAVRNDQRTFQRVPINMQGRLMLANYEEFECLVTEMSPGDLHVTCLGRPRAGERVIAYIDHLGRVEGNVVAVDGRGFTMSINATERKREKLAAQLTWLANKHELGLPEDRRHDRLTPRNTRSELTLDDGTQYVCRIMDLSLSGAAVDVEVRPTLGTPVRLGNMRGRVVRHFVEGVAIEFLSLQSRETLREFL</sequence>
<name>A0A1C3WH49_9HYPH</name>
<dbReference type="InterPro" id="IPR007110">
    <property type="entry name" value="Ig-like_dom"/>
</dbReference>
<dbReference type="EMBL" id="FMAC01000019">
    <property type="protein sequence ID" value="SCB39329.1"/>
    <property type="molecule type" value="Genomic_DNA"/>
</dbReference>
<gene>
    <name evidence="3" type="ORF">GA0061100_11928</name>
</gene>
<dbReference type="InterPro" id="IPR009875">
    <property type="entry name" value="PilZ_domain"/>
</dbReference>
<dbReference type="OrthoDB" id="9798164at2"/>
<dbReference type="AlphaFoldDB" id="A0A1C3WH49"/>
<feature type="compositionally biased region" description="Polar residues" evidence="1">
    <location>
        <begin position="11"/>
        <end position="21"/>
    </location>
</feature>
<evidence type="ECO:0000313" key="4">
    <source>
        <dbReference type="Proteomes" id="UP000186228"/>
    </source>
</evidence>
<feature type="domain" description="Ig-like" evidence="2">
    <location>
        <begin position="66"/>
        <end position="168"/>
    </location>
</feature>
<keyword evidence="4" id="KW-1185">Reference proteome</keyword>
<dbReference type="SUPFAM" id="SSF141371">
    <property type="entry name" value="PilZ domain-like"/>
    <property type="match status" value="1"/>
</dbReference>
<evidence type="ECO:0000313" key="3">
    <source>
        <dbReference type="EMBL" id="SCB39329.1"/>
    </source>
</evidence>
<dbReference type="PROSITE" id="PS50835">
    <property type="entry name" value="IG_LIKE"/>
    <property type="match status" value="1"/>
</dbReference>
<dbReference type="GO" id="GO:0035438">
    <property type="term" value="F:cyclic-di-GMP binding"/>
    <property type="evidence" value="ECO:0007669"/>
    <property type="project" value="InterPro"/>
</dbReference>
<organism evidence="3 4">
    <name type="scientific">Rhizobium hainanense</name>
    <dbReference type="NCBI Taxonomy" id="52131"/>
    <lineage>
        <taxon>Bacteria</taxon>
        <taxon>Pseudomonadati</taxon>
        <taxon>Pseudomonadota</taxon>
        <taxon>Alphaproteobacteria</taxon>
        <taxon>Hyphomicrobiales</taxon>
        <taxon>Rhizobiaceae</taxon>
        <taxon>Rhizobium/Agrobacterium group</taxon>
        <taxon>Rhizobium</taxon>
    </lineage>
</organism>
<protein>
    <submittedName>
        <fullName evidence="3">PilZ domain-containing protein</fullName>
    </submittedName>
</protein>
<dbReference type="Gene3D" id="2.40.10.220">
    <property type="entry name" value="predicted glycosyltransferase like domains"/>
    <property type="match status" value="1"/>
</dbReference>
<dbReference type="RefSeq" id="WP_075856922.1">
    <property type="nucleotide sequence ID" value="NZ_FMAC01000019.1"/>
</dbReference>